<accession>A0ABM9AV66</accession>
<sequence length="99" mass="11372">MFRKFLNLPNNRIITIFQEIKFLEILSQTNYANFTFTALRPFLPFSRLKTTLSPSLTSSTRPEICTNTSSLLASTVIKPNPLELLKNFTIPESILLKKH</sequence>
<keyword evidence="2" id="KW-1185">Reference proteome</keyword>
<protein>
    <submittedName>
        <fullName evidence="1">Uncharacterized protein</fullName>
    </submittedName>
</protein>
<dbReference type="EMBL" id="CAKLPY010000008">
    <property type="protein sequence ID" value="CAH0997941.1"/>
    <property type="molecule type" value="Genomic_DNA"/>
</dbReference>
<organism evidence="1 2">
    <name type="scientific">Emticicia aquatica</name>
    <dbReference type="NCBI Taxonomy" id="1681835"/>
    <lineage>
        <taxon>Bacteria</taxon>
        <taxon>Pseudomonadati</taxon>
        <taxon>Bacteroidota</taxon>
        <taxon>Cytophagia</taxon>
        <taxon>Cytophagales</taxon>
        <taxon>Leadbetterellaceae</taxon>
        <taxon>Emticicia</taxon>
    </lineage>
</organism>
<reference evidence="1" key="1">
    <citation type="submission" date="2021-12" db="EMBL/GenBank/DDBJ databases">
        <authorList>
            <person name="Rodrigo-Torres L."/>
            <person name="Arahal R. D."/>
            <person name="Lucena T."/>
        </authorList>
    </citation>
    <scope>NUCLEOTIDE SEQUENCE</scope>
    <source>
        <strain evidence="1">CECT 8858</strain>
    </source>
</reference>
<evidence type="ECO:0000313" key="2">
    <source>
        <dbReference type="Proteomes" id="UP000837932"/>
    </source>
</evidence>
<name>A0ABM9AV66_9BACT</name>
<comment type="caution">
    <text evidence="1">The sequence shown here is derived from an EMBL/GenBank/DDBJ whole genome shotgun (WGS) entry which is preliminary data.</text>
</comment>
<proteinExistence type="predicted"/>
<dbReference type="Proteomes" id="UP000837932">
    <property type="component" value="Unassembled WGS sequence"/>
</dbReference>
<evidence type="ECO:0000313" key="1">
    <source>
        <dbReference type="EMBL" id="CAH0997941.1"/>
    </source>
</evidence>
<gene>
    <name evidence="1" type="ORF">EMA8858_04076</name>
</gene>